<dbReference type="SUPFAM" id="SSF52540">
    <property type="entry name" value="P-loop containing nucleoside triphosphate hydrolases"/>
    <property type="match status" value="1"/>
</dbReference>
<feature type="domain" description="Helicase C-terminal" evidence="7">
    <location>
        <begin position="230"/>
        <end position="410"/>
    </location>
</feature>
<dbReference type="Pfam" id="PF00271">
    <property type="entry name" value="Helicase_C"/>
    <property type="match status" value="1"/>
</dbReference>
<keyword evidence="3" id="KW-0347">Helicase</keyword>
<feature type="region of interest" description="Disordered" evidence="5">
    <location>
        <begin position="895"/>
        <end position="917"/>
    </location>
</feature>
<dbReference type="GO" id="GO:0003676">
    <property type="term" value="F:nucleic acid binding"/>
    <property type="evidence" value="ECO:0007669"/>
    <property type="project" value="InterPro"/>
</dbReference>
<dbReference type="InterPro" id="IPR002464">
    <property type="entry name" value="DNA/RNA_helicase_DEAH_CS"/>
</dbReference>
<evidence type="ECO:0000256" key="2">
    <source>
        <dbReference type="ARBA" id="ARBA00022801"/>
    </source>
</evidence>
<dbReference type="SMART" id="SM00847">
    <property type="entry name" value="HA2"/>
    <property type="match status" value="1"/>
</dbReference>
<dbReference type="PANTHER" id="PTHR43519:SF1">
    <property type="entry name" value="ATP-DEPENDENT RNA HELICASE HRPB"/>
    <property type="match status" value="1"/>
</dbReference>
<dbReference type="InterPro" id="IPR007502">
    <property type="entry name" value="Helicase-assoc_dom"/>
</dbReference>
<dbReference type="InterPro" id="IPR013689">
    <property type="entry name" value="RNA_helicase_ATP-dep_HrpB_C"/>
</dbReference>
<dbReference type="Gene3D" id="1.20.120.1080">
    <property type="match status" value="1"/>
</dbReference>
<evidence type="ECO:0008006" key="11">
    <source>
        <dbReference type="Google" id="ProtNLM"/>
    </source>
</evidence>
<dbReference type="PROSITE" id="PS51192">
    <property type="entry name" value="HELICASE_ATP_BIND_1"/>
    <property type="match status" value="1"/>
</dbReference>
<evidence type="ECO:0000256" key="3">
    <source>
        <dbReference type="ARBA" id="ARBA00022806"/>
    </source>
</evidence>
<dbReference type="InterPro" id="IPR011545">
    <property type="entry name" value="DEAD/DEAH_box_helicase_dom"/>
</dbReference>
<dbReference type="eggNOG" id="COG1643">
    <property type="taxonomic scope" value="Bacteria"/>
</dbReference>
<dbReference type="EMBL" id="JRNE01000042">
    <property type="protein sequence ID" value="KGF17072.1"/>
    <property type="molecule type" value="Genomic_DNA"/>
</dbReference>
<sequence length="917" mass="94638">MTCQRSSGSLLFDVTAIGAGLPFAAVAGDLDEALAGGVAVVQAPPGTGKTTVVPPVVANHVAAAGEAGAPGGGGGGRVIVTAPRRVAVRAAARRLADLAGVELGGAVGYTVRGDRKVSRETSVEFATPGVITRRLLRDGDLPGVSAVVLDEVHERNLDSDILLGMLRDLRELRDDLTLVAMSATVDAPRFAGLLGTPGAPAPVVAADFVLHPLEVRWAPASVARLDHRGVTREFLDHVAREAAEALTDAPDGGDVLVFVPGVREVEHVVGALERMAPDGGGRGVEILALHGRLHAGEQDRVVRGGSPDGPRRIIVSTAIAESSLTVPGVRAVVDACLSRGPRLDLSRGMSGLVTTSCARSSAEQRAGRAARLGPGLAVRCIGESEWGGLDAWPAPEIAVADLTRAMLDVAAWGTPGAVGLPLPDAPPPRHVAAAHSTLAALGAIDLGGETAAAATTANTSDAANTTSATSTTAASAAATARITDLGTVLAALPVDPRLGRALLAGASVLGAAKAADAVSLLDDSPRGDLTRAPGGGTRSGADASRLKRLVEEHSAAVAAISDTMAPLPKSVPAHTKSDAIALVTALAWPDRIAKRRSADSDEYLFTGGTAATAPPELRGHEWLAVADVGRAGGRLAGRAGAVIRAAAPASRELASWAAAGLAREVEEVGVAKHSGEARSGDGKPKVTARRRELLGAIELGAHPMAPDAEQCRRAWRNLFAANPASLRTHVGFGADAESLRRRLALLHRELGSPWPDVSDAGLAARAEELLGAAMAEPTMRPIGVDQLRGLLPWPEAARLDELVPERLEVPSGSRIRVDYPEVGAAAEEGSAPPVLAAKLQECFGLADTPALVDGRVAVQLQLLSPAGRPLAVTQDLRSFWDGPYAQVRAEMRGRYPKHPWPEDPWTAQATKRTNRRR</sequence>
<evidence type="ECO:0000256" key="4">
    <source>
        <dbReference type="ARBA" id="ARBA00022840"/>
    </source>
</evidence>
<gene>
    <name evidence="8" type="ORF">HMPREF1650_04910</name>
    <name evidence="9" type="ORF">HMPREF1650_05825</name>
</gene>
<dbReference type="PROSITE" id="PS00690">
    <property type="entry name" value="DEAH_ATP_HELICASE"/>
    <property type="match status" value="1"/>
</dbReference>
<evidence type="ECO:0000259" key="7">
    <source>
        <dbReference type="PROSITE" id="PS51194"/>
    </source>
</evidence>
<keyword evidence="4" id="KW-0067">ATP-binding</keyword>
<evidence type="ECO:0000259" key="6">
    <source>
        <dbReference type="PROSITE" id="PS51192"/>
    </source>
</evidence>
<evidence type="ECO:0000256" key="1">
    <source>
        <dbReference type="ARBA" id="ARBA00022741"/>
    </source>
</evidence>
<dbReference type="Pfam" id="PF08482">
    <property type="entry name" value="HrpB_C"/>
    <property type="match status" value="1"/>
</dbReference>
<accession>A0A095Y4K5</accession>
<keyword evidence="1" id="KW-0547">Nucleotide-binding</keyword>
<dbReference type="EMBL" id="JRNE01000042">
    <property type="protein sequence ID" value="KGF17193.1"/>
    <property type="molecule type" value="Genomic_DNA"/>
</dbReference>
<evidence type="ECO:0000313" key="8">
    <source>
        <dbReference type="EMBL" id="KGF17072.1"/>
    </source>
</evidence>
<dbReference type="InterPro" id="IPR014001">
    <property type="entry name" value="Helicase_ATP-bd"/>
</dbReference>
<proteinExistence type="predicted"/>
<dbReference type="GO" id="GO:0004386">
    <property type="term" value="F:helicase activity"/>
    <property type="evidence" value="ECO:0007669"/>
    <property type="project" value="UniProtKB-KW"/>
</dbReference>
<dbReference type="Gene3D" id="3.40.50.300">
    <property type="entry name" value="P-loop containing nucleotide triphosphate hydrolases"/>
    <property type="match status" value="2"/>
</dbReference>
<comment type="caution">
    <text evidence="9">The sequence shown here is derived from an EMBL/GenBank/DDBJ whole genome shotgun (WGS) entry which is preliminary data.</text>
</comment>
<dbReference type="Proteomes" id="UP000029548">
    <property type="component" value="Unassembled WGS sequence"/>
</dbReference>
<dbReference type="PANTHER" id="PTHR43519">
    <property type="entry name" value="ATP-DEPENDENT RNA HELICASE HRPB"/>
    <property type="match status" value="1"/>
</dbReference>
<dbReference type="Pfam" id="PF00270">
    <property type="entry name" value="DEAD"/>
    <property type="match status" value="1"/>
</dbReference>
<evidence type="ECO:0000313" key="9">
    <source>
        <dbReference type="EMBL" id="KGF17193.1"/>
    </source>
</evidence>
<evidence type="ECO:0000256" key="5">
    <source>
        <dbReference type="SAM" id="MobiDB-lite"/>
    </source>
</evidence>
<name>A0A095Y4K5_9CORY</name>
<dbReference type="GO" id="GO:0016787">
    <property type="term" value="F:hydrolase activity"/>
    <property type="evidence" value="ECO:0007669"/>
    <property type="project" value="UniProtKB-KW"/>
</dbReference>
<dbReference type="SMART" id="SM00490">
    <property type="entry name" value="HELICc"/>
    <property type="match status" value="1"/>
</dbReference>
<dbReference type="InterPro" id="IPR027417">
    <property type="entry name" value="P-loop_NTPase"/>
</dbReference>
<organism evidence="9 10">
    <name type="scientific">Corynebacterium freneyi DNF00450</name>
    <dbReference type="NCBI Taxonomy" id="1287475"/>
    <lineage>
        <taxon>Bacteria</taxon>
        <taxon>Bacillati</taxon>
        <taxon>Actinomycetota</taxon>
        <taxon>Actinomycetes</taxon>
        <taxon>Mycobacteriales</taxon>
        <taxon>Corynebacteriaceae</taxon>
        <taxon>Corynebacterium</taxon>
    </lineage>
</organism>
<dbReference type="GO" id="GO:0005524">
    <property type="term" value="F:ATP binding"/>
    <property type="evidence" value="ECO:0007669"/>
    <property type="project" value="UniProtKB-KW"/>
</dbReference>
<keyword evidence="2" id="KW-0378">Hydrolase</keyword>
<dbReference type="PROSITE" id="PS51194">
    <property type="entry name" value="HELICASE_CTER"/>
    <property type="match status" value="1"/>
</dbReference>
<dbReference type="InterPro" id="IPR001650">
    <property type="entry name" value="Helicase_C-like"/>
</dbReference>
<dbReference type="RefSeq" id="WP_035121561.1">
    <property type="nucleotide sequence ID" value="NZ_JRNE01000042.1"/>
</dbReference>
<evidence type="ECO:0000313" key="10">
    <source>
        <dbReference type="Proteomes" id="UP000029548"/>
    </source>
</evidence>
<protein>
    <recommendedName>
        <fullName evidence="11">Helicase</fullName>
    </recommendedName>
</protein>
<dbReference type="CDD" id="cd18791">
    <property type="entry name" value="SF2_C_RHA"/>
    <property type="match status" value="1"/>
</dbReference>
<dbReference type="AlphaFoldDB" id="A0A095Y4K5"/>
<reference evidence="9 10" key="1">
    <citation type="submission" date="2014-07" db="EMBL/GenBank/DDBJ databases">
        <authorList>
            <person name="McCorrison J."/>
            <person name="Sanka R."/>
            <person name="Torralba M."/>
            <person name="Gillis M."/>
            <person name="Haft D.H."/>
            <person name="Methe B."/>
            <person name="Sutton G."/>
            <person name="Nelson K.E."/>
        </authorList>
    </citation>
    <scope>NUCLEOTIDE SEQUENCE [LARGE SCALE GENOMIC DNA]</scope>
    <source>
        <strain evidence="9 10">DNF00450</strain>
    </source>
</reference>
<dbReference type="SMART" id="SM00487">
    <property type="entry name" value="DEXDc"/>
    <property type="match status" value="1"/>
</dbReference>
<feature type="domain" description="Helicase ATP-binding" evidence="6">
    <location>
        <begin position="30"/>
        <end position="203"/>
    </location>
</feature>